<accession>A0A1K0FS28</accession>
<reference evidence="1 2" key="1">
    <citation type="submission" date="2016-09" db="EMBL/GenBank/DDBJ databases">
        <title>Couchioplanes caeruleus draft genome sequence.</title>
        <authorList>
            <person name="Sheehan J."/>
            <person name="Caffrey P."/>
        </authorList>
    </citation>
    <scope>NUCLEOTIDE SEQUENCE [LARGE SCALE GENOMIC DNA]</scope>
    <source>
        <strain evidence="1 2">DSM 43634</strain>
    </source>
</reference>
<protein>
    <submittedName>
        <fullName evidence="1">Uncharacterized protein</fullName>
    </submittedName>
</protein>
<keyword evidence="2" id="KW-1185">Reference proteome</keyword>
<organism evidence="1 2">
    <name type="scientific">Couchioplanes caeruleus subsp. caeruleus</name>
    <dbReference type="NCBI Taxonomy" id="56427"/>
    <lineage>
        <taxon>Bacteria</taxon>
        <taxon>Bacillati</taxon>
        <taxon>Actinomycetota</taxon>
        <taxon>Actinomycetes</taxon>
        <taxon>Micromonosporales</taxon>
        <taxon>Micromonosporaceae</taxon>
        <taxon>Couchioplanes</taxon>
    </lineage>
</organism>
<dbReference type="EMBL" id="MEIA01000016">
    <property type="protein sequence ID" value="OJF15504.1"/>
    <property type="molecule type" value="Genomic_DNA"/>
</dbReference>
<evidence type="ECO:0000313" key="1">
    <source>
        <dbReference type="EMBL" id="OJF15504.1"/>
    </source>
</evidence>
<dbReference type="AlphaFoldDB" id="A0A1K0FS28"/>
<name>A0A1K0FS28_9ACTN</name>
<dbReference type="RefSeq" id="WP_071803361.1">
    <property type="nucleotide sequence ID" value="NZ_MEIA01000016.1"/>
</dbReference>
<comment type="caution">
    <text evidence="1">The sequence shown here is derived from an EMBL/GenBank/DDBJ whole genome shotgun (WGS) entry which is preliminary data.</text>
</comment>
<dbReference type="Proteomes" id="UP000182486">
    <property type="component" value="Unassembled WGS sequence"/>
</dbReference>
<sequence>MPRFSNAEEQAAWSLAEALSEKAMACMREAEQAAENFRVGKVQMRRNFKARGLSEVDADIRWSGTTRAKKALADNGWYMSQASMYNEAAAAQYAKALYLKNCEGL</sequence>
<proteinExistence type="predicted"/>
<gene>
    <name evidence="1" type="ORF">BG844_03950</name>
</gene>
<evidence type="ECO:0000313" key="2">
    <source>
        <dbReference type="Proteomes" id="UP000182486"/>
    </source>
</evidence>